<organism evidence="9 10">
    <name type="scientific">Phreatobacter stygius</name>
    <dbReference type="NCBI Taxonomy" id="1940610"/>
    <lineage>
        <taxon>Bacteria</taxon>
        <taxon>Pseudomonadati</taxon>
        <taxon>Pseudomonadota</taxon>
        <taxon>Alphaproteobacteria</taxon>
        <taxon>Hyphomicrobiales</taxon>
        <taxon>Phreatobacteraceae</taxon>
        <taxon>Phreatobacter</taxon>
    </lineage>
</organism>
<dbReference type="SUPFAM" id="SSF161098">
    <property type="entry name" value="MetI-like"/>
    <property type="match status" value="1"/>
</dbReference>
<keyword evidence="5 7" id="KW-1133">Transmembrane helix</keyword>
<dbReference type="PANTHER" id="PTHR30151:SF41">
    <property type="entry name" value="ABC TRANSPORTER PERMEASE PROTEIN"/>
    <property type="match status" value="1"/>
</dbReference>
<evidence type="ECO:0000256" key="6">
    <source>
        <dbReference type="ARBA" id="ARBA00023136"/>
    </source>
</evidence>
<keyword evidence="6 7" id="KW-0472">Membrane</keyword>
<feature type="transmembrane region" description="Helical" evidence="7">
    <location>
        <begin position="158"/>
        <end position="180"/>
    </location>
</feature>
<reference evidence="9 10" key="1">
    <citation type="submission" date="2019-04" db="EMBL/GenBank/DDBJ databases">
        <title>Phreatobacter aquaticus sp. nov.</title>
        <authorList>
            <person name="Choi A."/>
        </authorList>
    </citation>
    <scope>NUCLEOTIDE SEQUENCE [LARGE SCALE GENOMIC DNA]</scope>
    <source>
        <strain evidence="9 10">KCTC 52518</strain>
    </source>
</reference>
<dbReference type="GO" id="GO:0005886">
    <property type="term" value="C:plasma membrane"/>
    <property type="evidence" value="ECO:0007669"/>
    <property type="project" value="UniProtKB-SubCell"/>
</dbReference>
<dbReference type="Pfam" id="PF00528">
    <property type="entry name" value="BPD_transp_1"/>
    <property type="match status" value="1"/>
</dbReference>
<gene>
    <name evidence="9" type="ORF">E8M01_05605</name>
</gene>
<accession>A0A4D7B2K5</accession>
<sequence>MSEAALKTSAVGQPAVAHDGTDAEARPIYREDRKILGISTETWPGIIAPLVIGILALGAWEAIVRFREIPSFILPGPLLIARTLVEDWASLSASLWVTLQITAAALVAAVTLGVGLAVLFTQSKWLEKSLFPYAVILQVTPVVSIAPLIIIWVGDINLSLLICAWLVAFFPILSNTILGLNSADHNLINLFQLYGASRWQTLRYLRLPAALPYFLGGLKISGGLALIGAVVAEFVAGSGGSSSGLAYRILEAGYQLKIPRMFAALIMISLTGIAIFLATSWVSHVLLRRWHESALKREN</sequence>
<dbReference type="PROSITE" id="PS50928">
    <property type="entry name" value="ABC_TM1"/>
    <property type="match status" value="1"/>
</dbReference>
<feature type="transmembrane region" description="Helical" evidence="7">
    <location>
        <begin position="97"/>
        <end position="119"/>
    </location>
</feature>
<dbReference type="Proteomes" id="UP000298781">
    <property type="component" value="Chromosome"/>
</dbReference>
<dbReference type="CDD" id="cd06261">
    <property type="entry name" value="TM_PBP2"/>
    <property type="match status" value="1"/>
</dbReference>
<keyword evidence="3" id="KW-1003">Cell membrane</keyword>
<feature type="domain" description="ABC transmembrane type-1" evidence="8">
    <location>
        <begin position="95"/>
        <end position="279"/>
    </location>
</feature>
<evidence type="ECO:0000256" key="3">
    <source>
        <dbReference type="ARBA" id="ARBA00022475"/>
    </source>
</evidence>
<dbReference type="InterPro" id="IPR000515">
    <property type="entry name" value="MetI-like"/>
</dbReference>
<feature type="transmembrane region" description="Helical" evidence="7">
    <location>
        <begin position="262"/>
        <end position="282"/>
    </location>
</feature>
<dbReference type="KEGG" id="pstg:E8M01_05605"/>
<dbReference type="Gene3D" id="1.10.3720.10">
    <property type="entry name" value="MetI-like"/>
    <property type="match status" value="1"/>
</dbReference>
<feature type="transmembrane region" description="Helical" evidence="7">
    <location>
        <begin position="131"/>
        <end position="152"/>
    </location>
</feature>
<keyword evidence="2 7" id="KW-0813">Transport</keyword>
<comment type="subcellular location">
    <subcellularLocation>
        <location evidence="1 7">Cell membrane</location>
        <topology evidence="1 7">Multi-pass membrane protein</topology>
    </subcellularLocation>
</comment>
<evidence type="ECO:0000256" key="5">
    <source>
        <dbReference type="ARBA" id="ARBA00022989"/>
    </source>
</evidence>
<dbReference type="EMBL" id="CP039690">
    <property type="protein sequence ID" value="QCI63766.1"/>
    <property type="molecule type" value="Genomic_DNA"/>
</dbReference>
<proteinExistence type="inferred from homology"/>
<protein>
    <submittedName>
        <fullName evidence="9">ABC transporter permease</fullName>
    </submittedName>
</protein>
<evidence type="ECO:0000256" key="7">
    <source>
        <dbReference type="RuleBase" id="RU363032"/>
    </source>
</evidence>
<evidence type="ECO:0000256" key="1">
    <source>
        <dbReference type="ARBA" id="ARBA00004651"/>
    </source>
</evidence>
<dbReference type="AlphaFoldDB" id="A0A4D7B2K5"/>
<evidence type="ECO:0000313" key="10">
    <source>
        <dbReference type="Proteomes" id="UP000298781"/>
    </source>
</evidence>
<name>A0A4D7B2K5_9HYPH</name>
<evidence type="ECO:0000256" key="2">
    <source>
        <dbReference type="ARBA" id="ARBA00022448"/>
    </source>
</evidence>
<evidence type="ECO:0000313" key="9">
    <source>
        <dbReference type="EMBL" id="QCI63766.1"/>
    </source>
</evidence>
<dbReference type="InterPro" id="IPR035906">
    <property type="entry name" value="MetI-like_sf"/>
</dbReference>
<keyword evidence="10" id="KW-1185">Reference proteome</keyword>
<keyword evidence="4 7" id="KW-0812">Transmembrane</keyword>
<dbReference type="PANTHER" id="PTHR30151">
    <property type="entry name" value="ALKANE SULFONATE ABC TRANSPORTER-RELATED, MEMBRANE SUBUNIT"/>
    <property type="match status" value="1"/>
</dbReference>
<dbReference type="OrthoDB" id="9792509at2"/>
<dbReference type="RefSeq" id="WP_136959223.1">
    <property type="nucleotide sequence ID" value="NZ_CP039690.1"/>
</dbReference>
<evidence type="ECO:0000256" key="4">
    <source>
        <dbReference type="ARBA" id="ARBA00022692"/>
    </source>
</evidence>
<feature type="transmembrane region" description="Helical" evidence="7">
    <location>
        <begin position="42"/>
        <end position="60"/>
    </location>
</feature>
<comment type="similarity">
    <text evidence="7">Belongs to the binding-protein-dependent transport system permease family.</text>
</comment>
<evidence type="ECO:0000259" key="8">
    <source>
        <dbReference type="PROSITE" id="PS50928"/>
    </source>
</evidence>
<dbReference type="GO" id="GO:0055085">
    <property type="term" value="P:transmembrane transport"/>
    <property type="evidence" value="ECO:0007669"/>
    <property type="project" value="InterPro"/>
</dbReference>